<name>A0ABU9ZHH5_9HYPH</name>
<dbReference type="NCBIfam" id="TIGR00229">
    <property type="entry name" value="sensory_box"/>
    <property type="match status" value="2"/>
</dbReference>
<dbReference type="CDD" id="cd01948">
    <property type="entry name" value="EAL"/>
    <property type="match status" value="1"/>
</dbReference>
<feature type="domain" description="PAC" evidence="2">
    <location>
        <begin position="75"/>
        <end position="127"/>
    </location>
</feature>
<dbReference type="InterPro" id="IPR000160">
    <property type="entry name" value="GGDEF_dom"/>
</dbReference>
<keyword evidence="6" id="KW-1185">Reference proteome</keyword>
<dbReference type="SUPFAM" id="SSF55073">
    <property type="entry name" value="Nucleotide cyclase"/>
    <property type="match status" value="1"/>
</dbReference>
<proteinExistence type="predicted"/>
<dbReference type="PROSITE" id="PS50113">
    <property type="entry name" value="PAC"/>
    <property type="match status" value="1"/>
</dbReference>
<protein>
    <submittedName>
        <fullName evidence="5">EAL domain-containing protein</fullName>
    </submittedName>
</protein>
<sequence length="699" mass="77015">MPLNDLEELARIAFDWLWATDAEDRFRYLSPGAERLLGRPPESLIGRARETLALAGEEANLPQYREAIAARRPFRDLTYVYRHPDGAPRWFEISGRPHFSPEGEFLGYQGVGSDVTEQHRTRRALVEAHAQLSEQNRRFDAALENMTHGLCMFDAEQCLLVWNRRYLEIFGLSEDAVHVGMSQRAIIEALVALGRYKRGATVDAISEGTRTSLTEVGLNSVLRELADGRVIAVTHRPMAGGGWVATFEDITERRRNEARIIHMARHDGLTDLPNRTRLREIGAELIEMPSTGMGTQVAVLCLDLDRFKPVNDSFGHAVGDSLLRAVAERLRGHVRGHDVVARLGGDEFAVISRVEDAAGAIGLAERLIAVVAAPYRLDGVTVEIGMSAGIALAEGSVPQDIERLLKEADMALYEAKAGGRGTVRLFEPQMDETLRERLDLERELREALAQNRFELHYQPLVDLSDNRITGMEALVRWRHPERGLVSPAVFIPLAEETGLIVSIGEWVLGQACRDAAAWPDGISVAVNVSPLQLRHRSFVQSVLGALASSGVKASRLELEITESVLLDDTEMNLETLHTLRKLGVRISMDDFGTGYSSISYLRRFPFDKIKIDRSFVRDCAAQSEAGAIIRAIVSLGASLGITTLVEGVETEPQLATIRAEGAQEVQGYLFSPPRPVHEIAALLEAGAASEGRPARTLAA</sequence>
<evidence type="ECO:0000259" key="4">
    <source>
        <dbReference type="PROSITE" id="PS50887"/>
    </source>
</evidence>
<feature type="domain" description="EAL" evidence="3">
    <location>
        <begin position="437"/>
        <end position="687"/>
    </location>
</feature>
<dbReference type="PANTHER" id="PTHR44757">
    <property type="entry name" value="DIGUANYLATE CYCLASE DGCP"/>
    <property type="match status" value="1"/>
</dbReference>
<feature type="domain" description="PAS" evidence="1">
    <location>
        <begin position="2"/>
        <end position="47"/>
    </location>
</feature>
<dbReference type="InterPro" id="IPR001610">
    <property type="entry name" value="PAC"/>
</dbReference>
<dbReference type="InterPro" id="IPR001633">
    <property type="entry name" value="EAL_dom"/>
</dbReference>
<accession>A0ABU9ZHH5</accession>
<reference evidence="5 6" key="1">
    <citation type="journal article" date="2023" name="PLoS ONE">
        <title>Complete genome assembly of Hawai'i environmental nontuberculous mycobacteria reveals unexpected co-isolation with methylobacteria.</title>
        <authorList>
            <person name="Hendrix J."/>
            <person name="Epperson L.E."/>
            <person name="Tong E.I."/>
            <person name="Chan Y.L."/>
            <person name="Hasan N.A."/>
            <person name="Dawrs S.N."/>
            <person name="Norton G.J."/>
            <person name="Virdi R."/>
            <person name="Crooks J.L."/>
            <person name="Chan E.D."/>
            <person name="Honda J.R."/>
            <person name="Strong M."/>
        </authorList>
    </citation>
    <scope>NUCLEOTIDE SEQUENCE [LARGE SCALE GENOMIC DNA]</scope>
    <source>
        <strain evidence="5 6">NJH_HI01</strain>
    </source>
</reference>
<organism evidence="5 6">
    <name type="scientific">Methylorubrum rhodesianum</name>
    <dbReference type="NCBI Taxonomy" id="29427"/>
    <lineage>
        <taxon>Bacteria</taxon>
        <taxon>Pseudomonadati</taxon>
        <taxon>Pseudomonadota</taxon>
        <taxon>Alphaproteobacteria</taxon>
        <taxon>Hyphomicrobiales</taxon>
        <taxon>Methylobacteriaceae</taxon>
        <taxon>Methylorubrum</taxon>
    </lineage>
</organism>
<dbReference type="Gene3D" id="3.30.450.20">
    <property type="entry name" value="PAS domain"/>
    <property type="match status" value="2"/>
</dbReference>
<dbReference type="InterPro" id="IPR000014">
    <property type="entry name" value="PAS"/>
</dbReference>
<dbReference type="PROSITE" id="PS50883">
    <property type="entry name" value="EAL"/>
    <property type="match status" value="1"/>
</dbReference>
<dbReference type="Proteomes" id="UP001404845">
    <property type="component" value="Unassembled WGS sequence"/>
</dbReference>
<dbReference type="RefSeq" id="WP_200672245.1">
    <property type="nucleotide sequence ID" value="NZ_JACWCW010000112.1"/>
</dbReference>
<evidence type="ECO:0000313" key="6">
    <source>
        <dbReference type="Proteomes" id="UP001404845"/>
    </source>
</evidence>
<dbReference type="CDD" id="cd00130">
    <property type="entry name" value="PAS"/>
    <property type="match status" value="1"/>
</dbReference>
<dbReference type="InterPro" id="IPR035919">
    <property type="entry name" value="EAL_sf"/>
</dbReference>
<dbReference type="NCBIfam" id="TIGR00254">
    <property type="entry name" value="GGDEF"/>
    <property type="match status" value="1"/>
</dbReference>
<dbReference type="SMART" id="SM00091">
    <property type="entry name" value="PAS"/>
    <property type="match status" value="2"/>
</dbReference>
<dbReference type="SMART" id="SM00086">
    <property type="entry name" value="PAC"/>
    <property type="match status" value="1"/>
</dbReference>
<dbReference type="EMBL" id="JAQYXL010000001">
    <property type="protein sequence ID" value="MEN3230571.1"/>
    <property type="molecule type" value="Genomic_DNA"/>
</dbReference>
<dbReference type="SUPFAM" id="SSF55785">
    <property type="entry name" value="PYP-like sensor domain (PAS domain)"/>
    <property type="match status" value="2"/>
</dbReference>
<gene>
    <name evidence="5" type="ORF">PUR21_23600</name>
</gene>
<evidence type="ECO:0000259" key="3">
    <source>
        <dbReference type="PROSITE" id="PS50883"/>
    </source>
</evidence>
<evidence type="ECO:0000259" key="1">
    <source>
        <dbReference type="PROSITE" id="PS50112"/>
    </source>
</evidence>
<dbReference type="InterPro" id="IPR035965">
    <property type="entry name" value="PAS-like_dom_sf"/>
</dbReference>
<dbReference type="PANTHER" id="PTHR44757:SF2">
    <property type="entry name" value="BIOFILM ARCHITECTURE MAINTENANCE PROTEIN MBAA"/>
    <property type="match status" value="1"/>
</dbReference>
<evidence type="ECO:0000313" key="5">
    <source>
        <dbReference type="EMBL" id="MEN3230571.1"/>
    </source>
</evidence>
<dbReference type="Pfam" id="PF08448">
    <property type="entry name" value="PAS_4"/>
    <property type="match status" value="1"/>
</dbReference>
<comment type="caution">
    <text evidence="5">The sequence shown here is derived from an EMBL/GenBank/DDBJ whole genome shotgun (WGS) entry which is preliminary data.</text>
</comment>
<dbReference type="InterPro" id="IPR052155">
    <property type="entry name" value="Biofilm_reg_signaling"/>
</dbReference>
<evidence type="ECO:0000259" key="2">
    <source>
        <dbReference type="PROSITE" id="PS50113"/>
    </source>
</evidence>
<dbReference type="Gene3D" id="3.20.20.450">
    <property type="entry name" value="EAL domain"/>
    <property type="match status" value="1"/>
</dbReference>
<dbReference type="Pfam" id="PF00990">
    <property type="entry name" value="GGDEF"/>
    <property type="match status" value="1"/>
</dbReference>
<dbReference type="SMART" id="SM00267">
    <property type="entry name" value="GGDEF"/>
    <property type="match status" value="1"/>
</dbReference>
<dbReference type="Gene3D" id="3.30.70.270">
    <property type="match status" value="1"/>
</dbReference>
<feature type="domain" description="GGDEF" evidence="4">
    <location>
        <begin position="295"/>
        <end position="428"/>
    </location>
</feature>
<dbReference type="InterPro" id="IPR029787">
    <property type="entry name" value="Nucleotide_cyclase"/>
</dbReference>
<dbReference type="PROSITE" id="PS50112">
    <property type="entry name" value="PAS"/>
    <property type="match status" value="1"/>
</dbReference>
<dbReference type="SMART" id="SM00052">
    <property type="entry name" value="EAL"/>
    <property type="match status" value="1"/>
</dbReference>
<dbReference type="InterPro" id="IPR043128">
    <property type="entry name" value="Rev_trsase/Diguanyl_cyclase"/>
</dbReference>
<dbReference type="InterPro" id="IPR013656">
    <property type="entry name" value="PAS_4"/>
</dbReference>
<dbReference type="CDD" id="cd01949">
    <property type="entry name" value="GGDEF"/>
    <property type="match status" value="1"/>
</dbReference>
<dbReference type="SUPFAM" id="SSF141868">
    <property type="entry name" value="EAL domain-like"/>
    <property type="match status" value="1"/>
</dbReference>
<dbReference type="PROSITE" id="PS50887">
    <property type="entry name" value="GGDEF"/>
    <property type="match status" value="1"/>
</dbReference>
<dbReference type="InterPro" id="IPR000700">
    <property type="entry name" value="PAS-assoc_C"/>
</dbReference>
<dbReference type="Pfam" id="PF00563">
    <property type="entry name" value="EAL"/>
    <property type="match status" value="1"/>
</dbReference>
<dbReference type="Pfam" id="PF12860">
    <property type="entry name" value="PAS_7"/>
    <property type="match status" value="1"/>
</dbReference>